<gene>
    <name evidence="4" type="ORF">BCV72DRAFT_331326</name>
</gene>
<protein>
    <recommendedName>
        <fullName evidence="3">Cas12f1-like TNB domain-containing protein</fullName>
    </recommendedName>
</protein>
<dbReference type="InterPro" id="IPR010095">
    <property type="entry name" value="Cas12f1-like_TNB"/>
</dbReference>
<organism evidence="4">
    <name type="scientific">Rhizopus microsporus var. microsporus</name>
    <dbReference type="NCBI Taxonomy" id="86635"/>
    <lineage>
        <taxon>Eukaryota</taxon>
        <taxon>Fungi</taxon>
        <taxon>Fungi incertae sedis</taxon>
        <taxon>Mucoromycota</taxon>
        <taxon>Mucoromycotina</taxon>
        <taxon>Mucoromycetes</taxon>
        <taxon>Mucorales</taxon>
        <taxon>Mucorineae</taxon>
        <taxon>Rhizopodaceae</taxon>
        <taxon>Rhizopus</taxon>
    </lineage>
</organism>
<evidence type="ECO:0000259" key="3">
    <source>
        <dbReference type="Pfam" id="PF07282"/>
    </source>
</evidence>
<feature type="domain" description="Cas12f1-like TNB" evidence="3">
    <location>
        <begin position="207"/>
        <end position="275"/>
    </location>
</feature>
<reference evidence="4" key="1">
    <citation type="journal article" date="2016" name="Proc. Natl. Acad. Sci. U.S.A.">
        <title>Lipid metabolic changes in an early divergent fungus govern the establishment of a mutualistic symbiosis with endobacteria.</title>
        <authorList>
            <person name="Lastovetsky O.A."/>
            <person name="Gaspar M.L."/>
            <person name="Mondo S.J."/>
            <person name="LaButti K.M."/>
            <person name="Sandor L."/>
            <person name="Grigoriev I.V."/>
            <person name="Henry S.A."/>
            <person name="Pawlowska T.E."/>
        </authorList>
    </citation>
    <scope>NUCLEOTIDE SEQUENCE [LARGE SCALE GENOMIC DNA]</scope>
    <source>
        <strain evidence="4">ATCC 52814</strain>
    </source>
</reference>
<dbReference type="VEuPathDB" id="FungiDB:BCV72DRAFT_331326"/>
<name>A0A1X0R073_RHIZD</name>
<sequence>MTPRLQRQSEIRGKPSIAGSFFAQTQTNLFKNTSFEASDNDFQGTPLFRKIVVINKNIRTTLKAVKEDASSPGPSNIVTRGKAPMPTVNNDTSAQAALPAPIPFTSCTSAPIMTSKKYQDKVDKTEALKKEKEKNKTTSNERKQLCPMNKSKAKLPKTKDIAEKPFVIKTSLANACRYPKFVNLIQEVVDHITQLVYAPTKRITEEIRRKCKQSNEGTEFISVDEYLASQICNKCKFKQLNNISTTGSKRRVHSVLKSESCGTVWNRDVNSALNIYSIFVYKSKHDNESHPLSKDLQKTNGAPWI</sequence>
<dbReference type="GO" id="GO:0003677">
    <property type="term" value="F:DNA binding"/>
    <property type="evidence" value="ECO:0007669"/>
    <property type="project" value="UniProtKB-KW"/>
</dbReference>
<evidence type="ECO:0000256" key="1">
    <source>
        <dbReference type="ARBA" id="ARBA00023125"/>
    </source>
</evidence>
<dbReference type="Pfam" id="PF07282">
    <property type="entry name" value="Cas12f1-like_TNB"/>
    <property type="match status" value="1"/>
</dbReference>
<evidence type="ECO:0000313" key="4">
    <source>
        <dbReference type="EMBL" id="ORE05338.1"/>
    </source>
</evidence>
<dbReference type="Proteomes" id="UP000242414">
    <property type="component" value="Unassembled WGS sequence"/>
</dbReference>
<proteinExistence type="predicted"/>
<dbReference type="EMBL" id="KV921947">
    <property type="protein sequence ID" value="ORE05338.1"/>
    <property type="molecule type" value="Genomic_DNA"/>
</dbReference>
<evidence type="ECO:0000256" key="2">
    <source>
        <dbReference type="SAM" id="MobiDB-lite"/>
    </source>
</evidence>
<accession>A0A1X0R073</accession>
<dbReference type="AlphaFoldDB" id="A0A1X0R073"/>
<keyword evidence="1" id="KW-0238">DNA-binding</keyword>
<feature type="compositionally biased region" description="Basic and acidic residues" evidence="2">
    <location>
        <begin position="121"/>
        <end position="144"/>
    </location>
</feature>
<feature type="region of interest" description="Disordered" evidence="2">
    <location>
        <begin position="121"/>
        <end position="146"/>
    </location>
</feature>